<dbReference type="HOGENOM" id="CLU_406532_0_0_1"/>
<evidence type="ECO:0000313" key="4">
    <source>
        <dbReference type="Proteomes" id="UP000015100"/>
    </source>
</evidence>
<feature type="transmembrane region" description="Helical" evidence="2">
    <location>
        <begin position="418"/>
        <end position="441"/>
    </location>
</feature>
<sequence>MAANHDPGEGPSTSTPRFQLGRNHRGRLSLVSDGESIDGDAVHKTREGSPGGSQSAFSHDSSFQLVFQHPTTGSPTRTNASNFEPTPLLSSSPPPLPNFPTYGGLPVPSTASYGPSVPSVHGPSSSYGGGSLSSSTYGPPIPQSYGSPKTAPYGAGDMLDDRRLSFLSDPSAVDLENRDEIRGTIDTDGTLPVADGFYPREERHERSDSIRTQSSVGALGSKDPYYGPTPPPSTVPPPRIPKKSQHRLTLEVIPPSIARQLSEQSVNIIDSQGHAMRGRQGSDQTASSYAMYSPTSPVYNNRHVRFDPDSKIGYPGEASQSQTQMSSMPIPPHVIDMLRNNQVTSQSQYYGGPLQTSELSPPQYYHPRELSSPTTTTPTLTPTLTPDGKPRTWSEKVGLFDPTDKDPEKPWWKRRKGYCFWIIIGLSGLAIIIGTIVGIVIGRQVGQNKHKYDSKQWWSAKNSTDLPPPGGFLGTWAFTTQLTNTSAACAPTANGAERELWRCFPYEDPPSDTAAVWSFFISRANSSVNSTESETGNPLLISSAGNPFALSFPNQPLYLMQYPDNGTMFYQFSYNYTRTSVVTIDGQTASCEFPNSMLTATLFVNITEFKWKKADSSGNVNRGEWPGNVTITEQKFGGGRQIVCRNKDTQDVFELNALTDEHGRGDCICDYQSYEI</sequence>
<organism evidence="3 4">
    <name type="scientific">Dactylellina haptotyla (strain CBS 200.50)</name>
    <name type="common">Nematode-trapping fungus</name>
    <name type="synonym">Monacrosporium haptotylum</name>
    <dbReference type="NCBI Taxonomy" id="1284197"/>
    <lineage>
        <taxon>Eukaryota</taxon>
        <taxon>Fungi</taxon>
        <taxon>Dikarya</taxon>
        <taxon>Ascomycota</taxon>
        <taxon>Pezizomycotina</taxon>
        <taxon>Orbiliomycetes</taxon>
        <taxon>Orbiliales</taxon>
        <taxon>Orbiliaceae</taxon>
        <taxon>Dactylellina</taxon>
    </lineage>
</organism>
<dbReference type="Proteomes" id="UP000015100">
    <property type="component" value="Unassembled WGS sequence"/>
</dbReference>
<keyword evidence="2" id="KW-0472">Membrane</keyword>
<proteinExistence type="predicted"/>
<gene>
    <name evidence="3" type="ORF">H072_4403</name>
</gene>
<feature type="compositionally biased region" description="Pro residues" evidence="1">
    <location>
        <begin position="227"/>
        <end position="239"/>
    </location>
</feature>
<protein>
    <submittedName>
        <fullName evidence="3">Uncharacterized protein</fullName>
    </submittedName>
</protein>
<evidence type="ECO:0000313" key="3">
    <source>
        <dbReference type="EMBL" id="EPS41703.1"/>
    </source>
</evidence>
<dbReference type="STRING" id="1284197.S8BQH0"/>
<evidence type="ECO:0000256" key="2">
    <source>
        <dbReference type="SAM" id="Phobius"/>
    </source>
</evidence>
<keyword evidence="2" id="KW-1133">Transmembrane helix</keyword>
<accession>S8BQH0</accession>
<dbReference type="EMBL" id="AQGS01000224">
    <property type="protein sequence ID" value="EPS41703.1"/>
    <property type="molecule type" value="Genomic_DNA"/>
</dbReference>
<dbReference type="OMA" id="VWSFFIS"/>
<evidence type="ECO:0000256" key="1">
    <source>
        <dbReference type="SAM" id="MobiDB-lite"/>
    </source>
</evidence>
<feature type="compositionally biased region" description="Low complexity" evidence="1">
    <location>
        <begin position="373"/>
        <end position="386"/>
    </location>
</feature>
<feature type="compositionally biased region" description="Basic and acidic residues" evidence="1">
    <location>
        <begin position="198"/>
        <end position="209"/>
    </location>
</feature>
<dbReference type="OrthoDB" id="5296155at2759"/>
<comment type="caution">
    <text evidence="3">The sequence shown here is derived from an EMBL/GenBank/DDBJ whole genome shotgun (WGS) entry which is preliminary data.</text>
</comment>
<dbReference type="AlphaFoldDB" id="S8BQH0"/>
<feature type="region of interest" description="Disordered" evidence="1">
    <location>
        <begin position="178"/>
        <end position="242"/>
    </location>
</feature>
<keyword evidence="2" id="KW-0812">Transmembrane</keyword>
<feature type="compositionally biased region" description="Low complexity" evidence="1">
    <location>
        <begin position="112"/>
        <end position="138"/>
    </location>
</feature>
<name>S8BQH0_DACHA</name>
<dbReference type="eggNOG" id="ENOG502SE67">
    <property type="taxonomic scope" value="Eukaryota"/>
</dbReference>
<reference evidence="4" key="2">
    <citation type="submission" date="2013-04" db="EMBL/GenBank/DDBJ databases">
        <title>Genomic mechanisms accounting for the adaptation to parasitism in nematode-trapping fungi.</title>
        <authorList>
            <person name="Ahren D.G."/>
        </authorList>
    </citation>
    <scope>NUCLEOTIDE SEQUENCE [LARGE SCALE GENOMIC DNA]</scope>
    <source>
        <strain evidence="4">CBS 200.50</strain>
    </source>
</reference>
<keyword evidence="4" id="KW-1185">Reference proteome</keyword>
<feature type="region of interest" description="Disordered" evidence="1">
    <location>
        <begin position="1"/>
        <end position="157"/>
    </location>
</feature>
<feature type="compositionally biased region" description="Polar residues" evidence="1">
    <location>
        <begin position="52"/>
        <end position="84"/>
    </location>
</feature>
<reference evidence="3 4" key="1">
    <citation type="journal article" date="2013" name="PLoS Genet.">
        <title>Genomic mechanisms accounting for the adaptation to parasitism in nematode-trapping fungi.</title>
        <authorList>
            <person name="Meerupati T."/>
            <person name="Andersson K.M."/>
            <person name="Friman E."/>
            <person name="Kumar D."/>
            <person name="Tunlid A."/>
            <person name="Ahren D."/>
        </authorList>
    </citation>
    <scope>NUCLEOTIDE SEQUENCE [LARGE SCALE GENOMIC DNA]</scope>
    <source>
        <strain evidence="3 4">CBS 200.50</strain>
    </source>
</reference>
<feature type="region of interest" description="Disordered" evidence="1">
    <location>
        <begin position="366"/>
        <end position="400"/>
    </location>
</feature>